<dbReference type="AlphaFoldDB" id="A0AAV5FKJ4"/>
<dbReference type="EMBL" id="BQKI01000088">
    <property type="protein sequence ID" value="GJN35486.1"/>
    <property type="molecule type" value="Genomic_DNA"/>
</dbReference>
<name>A0AAV5FKJ4_ELECO</name>
<organism evidence="1 2">
    <name type="scientific">Eleusine coracana subsp. coracana</name>
    <dbReference type="NCBI Taxonomy" id="191504"/>
    <lineage>
        <taxon>Eukaryota</taxon>
        <taxon>Viridiplantae</taxon>
        <taxon>Streptophyta</taxon>
        <taxon>Embryophyta</taxon>
        <taxon>Tracheophyta</taxon>
        <taxon>Spermatophyta</taxon>
        <taxon>Magnoliopsida</taxon>
        <taxon>Liliopsida</taxon>
        <taxon>Poales</taxon>
        <taxon>Poaceae</taxon>
        <taxon>PACMAD clade</taxon>
        <taxon>Chloridoideae</taxon>
        <taxon>Cynodonteae</taxon>
        <taxon>Eleusininae</taxon>
        <taxon>Eleusine</taxon>
    </lineage>
</organism>
<protein>
    <submittedName>
        <fullName evidence="1">Uncharacterized protein</fullName>
    </submittedName>
</protein>
<comment type="caution">
    <text evidence="1">The sequence shown here is derived from an EMBL/GenBank/DDBJ whole genome shotgun (WGS) entry which is preliminary data.</text>
</comment>
<evidence type="ECO:0000313" key="2">
    <source>
        <dbReference type="Proteomes" id="UP001054889"/>
    </source>
</evidence>
<accession>A0AAV5FKJ4</accession>
<sequence>MPSCDKMKSEPFLAPAEEAESDEDSLHFRVIYNWLSNYKLVSFVLSSSATGKWCCATTFRSTPPTLASTTRDKTPDCHCNLSLIASEILTDDPASRFQFHVKAFPRSTERATEILALAGTGPARAPHHPGPGSSLQWSTFYEAHEAALHPFTSLSPL</sequence>
<keyword evidence="2" id="KW-1185">Reference proteome</keyword>
<dbReference type="Proteomes" id="UP001054889">
    <property type="component" value="Unassembled WGS sequence"/>
</dbReference>
<reference evidence="1" key="2">
    <citation type="submission" date="2021-12" db="EMBL/GenBank/DDBJ databases">
        <title>Resequencing data analysis of finger millet.</title>
        <authorList>
            <person name="Hatakeyama M."/>
            <person name="Aluri S."/>
            <person name="Balachadran M.T."/>
            <person name="Sivarajan S.R."/>
            <person name="Poveda L."/>
            <person name="Shimizu-Inatsugi R."/>
            <person name="Schlapbach R."/>
            <person name="Sreeman S.M."/>
            <person name="Shimizu K.K."/>
        </authorList>
    </citation>
    <scope>NUCLEOTIDE SEQUENCE</scope>
</reference>
<reference evidence="1" key="1">
    <citation type="journal article" date="2018" name="DNA Res.">
        <title>Multiple hybrid de novo genome assembly of finger millet, an orphan allotetraploid crop.</title>
        <authorList>
            <person name="Hatakeyama M."/>
            <person name="Aluri S."/>
            <person name="Balachadran M.T."/>
            <person name="Sivarajan S.R."/>
            <person name="Patrignani A."/>
            <person name="Gruter S."/>
            <person name="Poveda L."/>
            <person name="Shimizu-Inatsugi R."/>
            <person name="Baeten J."/>
            <person name="Francoijs K.J."/>
            <person name="Nataraja K.N."/>
            <person name="Reddy Y.A.N."/>
            <person name="Phadnis S."/>
            <person name="Ravikumar R.L."/>
            <person name="Schlapbach R."/>
            <person name="Sreeman S.M."/>
            <person name="Shimizu K.K."/>
        </authorList>
    </citation>
    <scope>NUCLEOTIDE SEQUENCE</scope>
</reference>
<evidence type="ECO:0000313" key="1">
    <source>
        <dbReference type="EMBL" id="GJN35486.1"/>
    </source>
</evidence>
<proteinExistence type="predicted"/>
<gene>
    <name evidence="1" type="primary">gb24269</name>
    <name evidence="1" type="ORF">PR202_gb24269</name>
</gene>